<evidence type="ECO:0000256" key="2">
    <source>
        <dbReference type="ARBA" id="ARBA00022729"/>
    </source>
</evidence>
<dbReference type="InterPro" id="IPR005632">
    <property type="entry name" value="Chaperone_Skp"/>
</dbReference>
<comment type="similarity">
    <text evidence="1">Belongs to the Skp family.</text>
</comment>
<dbReference type="InterPro" id="IPR024930">
    <property type="entry name" value="Skp_dom_sf"/>
</dbReference>
<keyword evidence="2 3" id="KW-0732">Signal</keyword>
<evidence type="ECO:0000313" key="5">
    <source>
        <dbReference type="Proteomes" id="UP001596415"/>
    </source>
</evidence>
<dbReference type="SMART" id="SM00935">
    <property type="entry name" value="OmpH"/>
    <property type="match status" value="1"/>
</dbReference>
<accession>A0ABW2MQI0</accession>
<dbReference type="PANTHER" id="PTHR35089:SF1">
    <property type="entry name" value="CHAPERONE PROTEIN SKP"/>
    <property type="match status" value="1"/>
</dbReference>
<comment type="caution">
    <text evidence="4">The sequence shown here is derived from an EMBL/GenBank/DDBJ whole genome shotgun (WGS) entry which is preliminary data.</text>
</comment>
<feature type="chain" id="PRO_5047540818" evidence="3">
    <location>
        <begin position="20"/>
        <end position="168"/>
    </location>
</feature>
<proteinExistence type="inferred from homology"/>
<evidence type="ECO:0000256" key="1">
    <source>
        <dbReference type="ARBA" id="ARBA00009091"/>
    </source>
</evidence>
<dbReference type="PANTHER" id="PTHR35089">
    <property type="entry name" value="CHAPERONE PROTEIN SKP"/>
    <property type="match status" value="1"/>
</dbReference>
<reference evidence="5" key="1">
    <citation type="journal article" date="2019" name="Int. J. Syst. Evol. Microbiol.">
        <title>The Global Catalogue of Microorganisms (GCM) 10K type strain sequencing project: providing services to taxonomists for standard genome sequencing and annotation.</title>
        <authorList>
            <consortium name="The Broad Institute Genomics Platform"/>
            <consortium name="The Broad Institute Genome Sequencing Center for Infectious Disease"/>
            <person name="Wu L."/>
            <person name="Ma J."/>
        </authorList>
    </citation>
    <scope>NUCLEOTIDE SEQUENCE [LARGE SCALE GENOMIC DNA]</scope>
    <source>
        <strain evidence="5">CGMCC 1.16306</strain>
    </source>
</reference>
<feature type="signal peptide" evidence="3">
    <location>
        <begin position="1"/>
        <end position="19"/>
    </location>
</feature>
<evidence type="ECO:0000313" key="4">
    <source>
        <dbReference type="EMBL" id="MFC7356973.1"/>
    </source>
</evidence>
<evidence type="ECO:0000256" key="3">
    <source>
        <dbReference type="SAM" id="SignalP"/>
    </source>
</evidence>
<dbReference type="RefSeq" id="WP_380216822.1">
    <property type="nucleotide sequence ID" value="NZ_JBHTBN010000002.1"/>
</dbReference>
<keyword evidence="5" id="KW-1185">Reference proteome</keyword>
<dbReference type="Proteomes" id="UP001596415">
    <property type="component" value="Unassembled WGS sequence"/>
</dbReference>
<protein>
    <submittedName>
        <fullName evidence="4">OmpH family outer membrane protein</fullName>
    </submittedName>
</protein>
<dbReference type="SUPFAM" id="SSF111384">
    <property type="entry name" value="OmpH-like"/>
    <property type="match status" value="1"/>
</dbReference>
<gene>
    <name evidence="4" type="ORF">ACFQO1_04695</name>
</gene>
<dbReference type="Gene3D" id="3.30.910.20">
    <property type="entry name" value="Skp domain"/>
    <property type="match status" value="1"/>
</dbReference>
<dbReference type="EMBL" id="JBHTBN010000002">
    <property type="protein sequence ID" value="MFC7356973.1"/>
    <property type="molecule type" value="Genomic_DNA"/>
</dbReference>
<sequence length="168" mass="18989">MKFLKTLVLFICVSGFAQSKVGTVDIDYILSKMPELSTVQKNVEAYGVQLDESLNKRLSDYNSLIEAYKKDEKSYTPIQKKAKQDTIMAYENEITKFQQNGTKLLALKREEELGPLYTKIGSSLEKVASVQGYTQILQVTETVVYIDPNYDVTLAVLKDLGITVKEEE</sequence>
<name>A0ABW2MQI0_9FLAO</name>
<organism evidence="4 5">
    <name type="scientific">Jejudonia soesokkakensis</name>
    <dbReference type="NCBI Taxonomy" id="1323432"/>
    <lineage>
        <taxon>Bacteria</taxon>
        <taxon>Pseudomonadati</taxon>
        <taxon>Bacteroidota</taxon>
        <taxon>Flavobacteriia</taxon>
        <taxon>Flavobacteriales</taxon>
        <taxon>Flavobacteriaceae</taxon>
        <taxon>Jejudonia</taxon>
    </lineage>
</organism>
<dbReference type="Pfam" id="PF03938">
    <property type="entry name" value="OmpH"/>
    <property type="match status" value="1"/>
</dbReference>